<protein>
    <submittedName>
        <fullName evidence="1">Uncharacterized protein</fullName>
    </submittedName>
</protein>
<dbReference type="RefSeq" id="WP_379677213.1">
    <property type="nucleotide sequence ID" value="NZ_JBHLWP010000001.1"/>
</dbReference>
<name>A0ABV6FAM2_9BURK</name>
<sequence length="82" mass="9068">MMHQRPRPLQADPAVQAQLRMQGRGKRRLVKHILERNARWRRLVARTMTALMAAVLAGQLALGEQAALAAVEPDRPAPVLAA</sequence>
<gene>
    <name evidence="1" type="ORF">ACFFJK_01040</name>
</gene>
<dbReference type="EMBL" id="JBHLWP010000001">
    <property type="protein sequence ID" value="MFC0250461.1"/>
    <property type="molecule type" value="Genomic_DNA"/>
</dbReference>
<proteinExistence type="predicted"/>
<comment type="caution">
    <text evidence="1">The sequence shown here is derived from an EMBL/GenBank/DDBJ whole genome shotgun (WGS) entry which is preliminary data.</text>
</comment>
<evidence type="ECO:0000313" key="2">
    <source>
        <dbReference type="Proteomes" id="UP001589773"/>
    </source>
</evidence>
<keyword evidence="2" id="KW-1185">Reference proteome</keyword>
<organism evidence="1 2">
    <name type="scientific">Massilia consociata</name>
    <dbReference type="NCBI Taxonomy" id="760117"/>
    <lineage>
        <taxon>Bacteria</taxon>
        <taxon>Pseudomonadati</taxon>
        <taxon>Pseudomonadota</taxon>
        <taxon>Betaproteobacteria</taxon>
        <taxon>Burkholderiales</taxon>
        <taxon>Oxalobacteraceae</taxon>
        <taxon>Telluria group</taxon>
        <taxon>Massilia</taxon>
    </lineage>
</organism>
<evidence type="ECO:0000313" key="1">
    <source>
        <dbReference type="EMBL" id="MFC0250461.1"/>
    </source>
</evidence>
<dbReference type="Proteomes" id="UP001589773">
    <property type="component" value="Unassembled WGS sequence"/>
</dbReference>
<accession>A0ABV6FAM2</accession>
<reference evidence="1 2" key="1">
    <citation type="submission" date="2024-09" db="EMBL/GenBank/DDBJ databases">
        <authorList>
            <person name="Sun Q."/>
            <person name="Mori K."/>
        </authorList>
    </citation>
    <scope>NUCLEOTIDE SEQUENCE [LARGE SCALE GENOMIC DNA]</scope>
    <source>
        <strain evidence="1 2">CCM 7792</strain>
    </source>
</reference>